<name>A0A1G7MGX6_9PROT</name>
<comment type="subunit">
    <text evidence="10 11">Homohexamer. Organized in a ring with a central cavity.</text>
</comment>
<dbReference type="FunFam" id="3.30.230.10:FF:000010">
    <property type="entry name" value="Lon protease"/>
    <property type="match status" value="1"/>
</dbReference>
<dbReference type="Proteomes" id="UP000199415">
    <property type="component" value="Unassembled WGS sequence"/>
</dbReference>
<dbReference type="OrthoDB" id="9803599at2"/>
<evidence type="ECO:0000259" key="19">
    <source>
        <dbReference type="PROSITE" id="PS51787"/>
    </source>
</evidence>
<proteinExistence type="evidence at transcript level"/>
<dbReference type="HAMAP" id="MF_01973">
    <property type="entry name" value="lon_bact"/>
    <property type="match status" value="1"/>
</dbReference>
<dbReference type="SUPFAM" id="SSF88697">
    <property type="entry name" value="PUA domain-like"/>
    <property type="match status" value="1"/>
</dbReference>
<accession>A0A1G7MGX6</accession>
<dbReference type="GO" id="GO:0034605">
    <property type="term" value="P:cellular response to heat"/>
    <property type="evidence" value="ECO:0007669"/>
    <property type="project" value="UniProtKB-UniRule"/>
</dbReference>
<organism evidence="20 21">
    <name type="scientific">Limimonas halophila</name>
    <dbReference type="NCBI Taxonomy" id="1082479"/>
    <lineage>
        <taxon>Bacteria</taxon>
        <taxon>Pseudomonadati</taxon>
        <taxon>Pseudomonadota</taxon>
        <taxon>Alphaproteobacteria</taxon>
        <taxon>Rhodospirillales</taxon>
        <taxon>Rhodovibrionaceae</taxon>
        <taxon>Limimonas</taxon>
    </lineage>
</organism>
<dbReference type="PANTHER" id="PTHR10046">
    <property type="entry name" value="ATP DEPENDENT LON PROTEASE FAMILY MEMBER"/>
    <property type="match status" value="1"/>
</dbReference>
<evidence type="ECO:0000256" key="12">
    <source>
        <dbReference type="PIRSR" id="PIRSR001174-1"/>
    </source>
</evidence>
<dbReference type="SUPFAM" id="SSF52540">
    <property type="entry name" value="P-loop containing nucleoside triphosphate hydrolases"/>
    <property type="match status" value="1"/>
</dbReference>
<comment type="catalytic activity">
    <reaction evidence="9 10 11 14">
        <text>Hydrolysis of proteins in presence of ATP.</text>
        <dbReference type="EC" id="3.4.21.53"/>
    </reaction>
</comment>
<dbReference type="Gene3D" id="1.20.5.5270">
    <property type="match status" value="1"/>
</dbReference>
<dbReference type="InterPro" id="IPR003593">
    <property type="entry name" value="AAA+_ATPase"/>
</dbReference>
<evidence type="ECO:0000256" key="14">
    <source>
        <dbReference type="PROSITE-ProRule" id="PRU01122"/>
    </source>
</evidence>
<evidence type="ECO:0000256" key="9">
    <source>
        <dbReference type="ARBA" id="ARBA00050665"/>
    </source>
</evidence>
<sequence>MLELSKAGTQYPVLPLRDIVVFPHMIVPLFVGREKSVNALEDVRKDDKQILLVAQKDAQHEDPGAKDLYEVGTLASILQLLKLPDGTIKVLVEGGQRARIGGFTENEDFLEAEAEVIGEEAAEDRELDALRRSVVSQFEQYIKLNKKIPPEVLNTVSQIEDPSKLADTIASHLSLNIADKQELLESDSVSERLEKVYAYIEGEIGGLEAEKRVRNRVKKQMEKTQREYYLNEQLKAIRKELGEGDEGQDELQELEERLKKTKMTKEAREKAQNELKKLKNMSPMSAESTVVRNYLDWMLAVPWKKRSRVKNDIDVAREVLDADHYGLTRVKERIIEYLAVQKRMGRVKGPILCLVGPPGVGKTSLGKSIARATNREFVRQSLGGVRDEAEMRGHRRTYIGSMPGKVIQGMKKAGTKNPLFLLDEVDKLGADWRGDPSSALLEILDPEQNSHFVDHYLDVEYDLSEVMFITTANTLDMPPALLDRMEIIRIPGYTEDEKVEIAKRHLITKQRTENGLDESEWSLSDGALRDLIRRYTREAGVRNLEREVGSLARKAVKDITTGAAKQIQVTRQNLQKYAGVPRYKYGVAEQEDLVGVATGLAWTEVGGELLSIEAVTVPGKGKVTSTGKLGDVMKESIQAAEFFIKSRSAEYGIHPSLLERKSIHVHVPEGATPKDGPSAGIAMVTAIVSALTGIPVRHDVAMTGEATLRGRVLAIGGLKEKLLAALRGGLSTVLIPKENEKDLADIPNNVKRSLTIIPVERLDEVLHNALTQEPTPISDVAPEEVEQLPHPEAGEAKPVTRH</sequence>
<dbReference type="AlphaFoldDB" id="A0A1G7MGX6"/>
<comment type="function">
    <text evidence="10">ATP-dependent serine protease that mediates the selective degradation of mutant and abnormal proteins as well as certain short-lived regulatory proteins. Required for cellular homeostasis and for survival from DNA damage and developmental changes induced by stress. Degrades polypeptides processively to yield small peptide fragments that are 5 to 10 amino acids long. Binds to DNA in a double-stranded, site-specific manner.</text>
</comment>
<keyword evidence="8 10" id="KW-0346">Stress response</keyword>
<dbReference type="Gene3D" id="1.20.58.1480">
    <property type="match status" value="1"/>
</dbReference>
<keyword evidence="16" id="KW-0175">Coiled coil</keyword>
<dbReference type="GO" id="GO:0004252">
    <property type="term" value="F:serine-type endopeptidase activity"/>
    <property type="evidence" value="ECO:0007669"/>
    <property type="project" value="UniProtKB-UniRule"/>
</dbReference>
<dbReference type="PRINTS" id="PR00830">
    <property type="entry name" value="ENDOLAPTASE"/>
</dbReference>
<dbReference type="Pfam" id="PF22667">
    <property type="entry name" value="Lon_lid"/>
    <property type="match status" value="1"/>
</dbReference>
<evidence type="ECO:0000256" key="6">
    <source>
        <dbReference type="ARBA" id="ARBA00022825"/>
    </source>
</evidence>
<dbReference type="InterPro" id="IPR003959">
    <property type="entry name" value="ATPase_AAA_core"/>
</dbReference>
<dbReference type="SUPFAM" id="SSF54211">
    <property type="entry name" value="Ribosomal protein S5 domain 2-like"/>
    <property type="match status" value="1"/>
</dbReference>
<evidence type="ECO:0000313" key="20">
    <source>
        <dbReference type="EMBL" id="SDF60410.1"/>
    </source>
</evidence>
<evidence type="ECO:0000313" key="21">
    <source>
        <dbReference type="Proteomes" id="UP000199415"/>
    </source>
</evidence>
<dbReference type="GO" id="GO:0006515">
    <property type="term" value="P:protein quality control for misfolded or incompletely synthesized proteins"/>
    <property type="evidence" value="ECO:0007669"/>
    <property type="project" value="UniProtKB-UniRule"/>
</dbReference>
<dbReference type="RefSeq" id="WP_090018597.1">
    <property type="nucleotide sequence ID" value="NZ_FNCE01000001.1"/>
</dbReference>
<dbReference type="SMART" id="SM00464">
    <property type="entry name" value="LON"/>
    <property type="match status" value="1"/>
</dbReference>
<dbReference type="InterPro" id="IPR004815">
    <property type="entry name" value="Lon_bac/euk-typ"/>
</dbReference>
<dbReference type="FunFam" id="1.20.5.5270:FF:000002">
    <property type="entry name" value="Lon protease homolog"/>
    <property type="match status" value="1"/>
</dbReference>
<dbReference type="STRING" id="1082479.SAMN05216241_101595"/>
<dbReference type="Pfam" id="PF02190">
    <property type="entry name" value="LON_substr_bdg"/>
    <property type="match status" value="1"/>
</dbReference>
<dbReference type="PROSITE" id="PS51787">
    <property type="entry name" value="LON_N"/>
    <property type="match status" value="1"/>
</dbReference>
<comment type="similarity">
    <text evidence="10 11 14 15">Belongs to the peptidase S16 family.</text>
</comment>
<evidence type="ECO:0000256" key="2">
    <source>
        <dbReference type="ARBA" id="ARBA00022490"/>
    </source>
</evidence>
<evidence type="ECO:0000256" key="8">
    <source>
        <dbReference type="ARBA" id="ARBA00023016"/>
    </source>
</evidence>
<keyword evidence="7 10" id="KW-0067">ATP-binding</keyword>
<dbReference type="InterPro" id="IPR027543">
    <property type="entry name" value="Lon_bac"/>
</dbReference>
<dbReference type="InterPro" id="IPR014721">
    <property type="entry name" value="Ribsml_uS5_D2-typ_fold_subgr"/>
</dbReference>
<evidence type="ECO:0000256" key="1">
    <source>
        <dbReference type="ARBA" id="ARBA00004496"/>
    </source>
</evidence>
<dbReference type="InterPro" id="IPR008269">
    <property type="entry name" value="Lon_proteolytic"/>
</dbReference>
<dbReference type="Pfam" id="PF00004">
    <property type="entry name" value="AAA"/>
    <property type="match status" value="1"/>
</dbReference>
<dbReference type="PIRSF" id="PIRSF001174">
    <property type="entry name" value="Lon_proteas"/>
    <property type="match status" value="1"/>
</dbReference>
<dbReference type="InterPro" id="IPR046336">
    <property type="entry name" value="Lon_prtase_N_sf"/>
</dbReference>
<feature type="region of interest" description="Disordered" evidence="17">
    <location>
        <begin position="773"/>
        <end position="802"/>
    </location>
</feature>
<dbReference type="Gene3D" id="1.10.8.60">
    <property type="match status" value="1"/>
</dbReference>
<comment type="subcellular location">
    <subcellularLocation>
        <location evidence="1 10 11">Cytoplasm</location>
    </subcellularLocation>
</comment>
<dbReference type="InterPro" id="IPR003111">
    <property type="entry name" value="Lon_prtase_N"/>
</dbReference>
<dbReference type="NCBIfam" id="NF008053">
    <property type="entry name" value="PRK10787.1"/>
    <property type="match status" value="1"/>
</dbReference>
<dbReference type="InterPro" id="IPR008268">
    <property type="entry name" value="Peptidase_S16_AS"/>
</dbReference>
<keyword evidence="6 10" id="KW-0720">Serine protease</keyword>
<keyword evidence="21" id="KW-1185">Reference proteome</keyword>
<dbReference type="GO" id="GO:0043565">
    <property type="term" value="F:sequence-specific DNA binding"/>
    <property type="evidence" value="ECO:0007669"/>
    <property type="project" value="UniProtKB-UniRule"/>
</dbReference>
<dbReference type="GO" id="GO:0005524">
    <property type="term" value="F:ATP binding"/>
    <property type="evidence" value="ECO:0007669"/>
    <property type="project" value="UniProtKB-UniRule"/>
</dbReference>
<dbReference type="InterPro" id="IPR054594">
    <property type="entry name" value="Lon_lid"/>
</dbReference>
<evidence type="ECO:0000256" key="7">
    <source>
        <dbReference type="ARBA" id="ARBA00022840"/>
    </source>
</evidence>
<dbReference type="CDD" id="cd19500">
    <property type="entry name" value="RecA-like_Lon"/>
    <property type="match status" value="1"/>
</dbReference>
<evidence type="ECO:0000259" key="18">
    <source>
        <dbReference type="PROSITE" id="PS51786"/>
    </source>
</evidence>
<dbReference type="GO" id="GO:0005737">
    <property type="term" value="C:cytoplasm"/>
    <property type="evidence" value="ECO:0007669"/>
    <property type="project" value="UniProtKB-SubCell"/>
</dbReference>
<evidence type="ECO:0000256" key="17">
    <source>
        <dbReference type="SAM" id="MobiDB-lite"/>
    </source>
</evidence>
<reference evidence="20 21" key="1">
    <citation type="submission" date="2016-10" db="EMBL/GenBank/DDBJ databases">
        <authorList>
            <person name="de Groot N.N."/>
        </authorList>
    </citation>
    <scope>NUCLEOTIDE SEQUENCE [LARGE SCALE GENOMIC DNA]</scope>
    <source>
        <strain evidence="20 21">DSM 25584</strain>
    </source>
</reference>
<evidence type="ECO:0000256" key="11">
    <source>
        <dbReference type="PIRNR" id="PIRNR001174"/>
    </source>
</evidence>
<dbReference type="GO" id="GO:0016887">
    <property type="term" value="F:ATP hydrolysis activity"/>
    <property type="evidence" value="ECO:0007669"/>
    <property type="project" value="UniProtKB-UniRule"/>
</dbReference>
<evidence type="ECO:0000256" key="4">
    <source>
        <dbReference type="ARBA" id="ARBA00022741"/>
    </source>
</evidence>
<dbReference type="SMART" id="SM00382">
    <property type="entry name" value="AAA"/>
    <property type="match status" value="1"/>
</dbReference>
<dbReference type="EC" id="3.4.21.53" evidence="10 11"/>
<dbReference type="PROSITE" id="PS51786">
    <property type="entry name" value="LON_PROTEOLYTIC"/>
    <property type="match status" value="1"/>
</dbReference>
<feature type="domain" description="Lon proteolytic" evidence="18">
    <location>
        <begin position="591"/>
        <end position="772"/>
    </location>
</feature>
<feature type="domain" description="Lon N-terminal" evidence="19">
    <location>
        <begin position="11"/>
        <end position="204"/>
    </location>
</feature>
<evidence type="ECO:0000256" key="13">
    <source>
        <dbReference type="PIRSR" id="PIRSR001174-2"/>
    </source>
</evidence>
<evidence type="ECO:0000256" key="10">
    <source>
        <dbReference type="HAMAP-Rule" id="MF_01973"/>
    </source>
</evidence>
<dbReference type="FunFam" id="3.40.50.300:FF:000021">
    <property type="entry name" value="Lon protease homolog"/>
    <property type="match status" value="1"/>
</dbReference>
<dbReference type="InterPro" id="IPR020568">
    <property type="entry name" value="Ribosomal_Su5_D2-typ_SF"/>
</dbReference>
<feature type="active site" evidence="10 12">
    <location>
        <position position="678"/>
    </location>
</feature>
<keyword evidence="4 10" id="KW-0547">Nucleotide-binding</keyword>
<dbReference type="InterPro" id="IPR027065">
    <property type="entry name" value="Lon_Prtase"/>
</dbReference>
<feature type="coiled-coil region" evidence="16">
    <location>
        <begin position="207"/>
        <end position="281"/>
    </location>
</feature>
<gene>
    <name evidence="10" type="primary">lon</name>
    <name evidence="20" type="ORF">SAMN05216241_101595</name>
</gene>
<dbReference type="InterPro" id="IPR015947">
    <property type="entry name" value="PUA-like_sf"/>
</dbReference>
<evidence type="ECO:0000256" key="3">
    <source>
        <dbReference type="ARBA" id="ARBA00022670"/>
    </source>
</evidence>
<evidence type="ECO:0000256" key="15">
    <source>
        <dbReference type="RuleBase" id="RU000591"/>
    </source>
</evidence>
<dbReference type="Gene3D" id="3.40.50.300">
    <property type="entry name" value="P-loop containing nucleotide triphosphate hydrolases"/>
    <property type="match status" value="1"/>
</dbReference>
<dbReference type="InterPro" id="IPR027417">
    <property type="entry name" value="P-loop_NTPase"/>
</dbReference>
<keyword evidence="3 10" id="KW-0645">Protease</keyword>
<dbReference type="Gene3D" id="2.30.130.40">
    <property type="entry name" value="LON domain-like"/>
    <property type="match status" value="1"/>
</dbReference>
<keyword evidence="5 10" id="KW-0378">Hydrolase</keyword>
<dbReference type="Pfam" id="PF05362">
    <property type="entry name" value="Lon_C"/>
    <property type="match status" value="1"/>
</dbReference>
<evidence type="ECO:0000256" key="16">
    <source>
        <dbReference type="SAM" id="Coils"/>
    </source>
</evidence>
<dbReference type="GO" id="GO:0004176">
    <property type="term" value="F:ATP-dependent peptidase activity"/>
    <property type="evidence" value="ECO:0007669"/>
    <property type="project" value="UniProtKB-UniRule"/>
</dbReference>
<dbReference type="PROSITE" id="PS01046">
    <property type="entry name" value="LON_SER"/>
    <property type="match status" value="1"/>
</dbReference>
<dbReference type="Gene3D" id="3.30.230.10">
    <property type="match status" value="1"/>
</dbReference>
<feature type="active site" evidence="10 12">
    <location>
        <position position="721"/>
    </location>
</feature>
<dbReference type="NCBIfam" id="TIGR00763">
    <property type="entry name" value="lon"/>
    <property type="match status" value="1"/>
</dbReference>
<comment type="induction">
    <text evidence="10">By heat shock.</text>
</comment>
<evidence type="ECO:0000256" key="5">
    <source>
        <dbReference type="ARBA" id="ARBA00022801"/>
    </source>
</evidence>
<dbReference type="EMBL" id="FNCE01000001">
    <property type="protein sequence ID" value="SDF60410.1"/>
    <property type="molecule type" value="Genomic_DNA"/>
</dbReference>
<protein>
    <recommendedName>
        <fullName evidence="10 11">Lon protease</fullName>
        <ecNumber evidence="10 11">3.4.21.53</ecNumber>
    </recommendedName>
    <alternativeName>
        <fullName evidence="10">ATP-dependent protease La</fullName>
    </alternativeName>
</protein>
<keyword evidence="2 10" id="KW-0963">Cytoplasm</keyword>
<feature type="binding site" evidence="10 13">
    <location>
        <begin position="356"/>
        <end position="363"/>
    </location>
    <ligand>
        <name>ATP</name>
        <dbReference type="ChEBI" id="CHEBI:30616"/>
    </ligand>
</feature>